<dbReference type="Proteomes" id="UP000033867">
    <property type="component" value="Unassembled WGS sequence"/>
</dbReference>
<name>A0A0G1BEG4_9BACT</name>
<sequence>MERLTEEQKIAFTKDYDNDGTPDIVDNTDELVRLSVSQQGKGNMFLQKKLTAFVFRLLGKKTVGNILKQIAAQDDATEKETPPHSQSQNMYIGKGTWSRMSESKKELFRIFLILDAAVFLFVMYYFFGR</sequence>
<keyword evidence="2" id="KW-0812">Transmembrane</keyword>
<proteinExistence type="predicted"/>
<keyword evidence="2" id="KW-0472">Membrane</keyword>
<evidence type="ECO:0000256" key="1">
    <source>
        <dbReference type="SAM" id="MobiDB-lite"/>
    </source>
</evidence>
<dbReference type="EMBL" id="LCEK01000022">
    <property type="protein sequence ID" value="KKS71672.1"/>
    <property type="molecule type" value="Genomic_DNA"/>
</dbReference>
<keyword evidence="2" id="KW-1133">Transmembrane helix</keyword>
<feature type="region of interest" description="Disordered" evidence="1">
    <location>
        <begin position="73"/>
        <end position="92"/>
    </location>
</feature>
<comment type="caution">
    <text evidence="3">The sequence shown here is derived from an EMBL/GenBank/DDBJ whole genome shotgun (WGS) entry which is preliminary data.</text>
</comment>
<evidence type="ECO:0000313" key="3">
    <source>
        <dbReference type="EMBL" id="KKS71672.1"/>
    </source>
</evidence>
<protein>
    <submittedName>
        <fullName evidence="3">Uncharacterized protein</fullName>
    </submittedName>
</protein>
<organism evidence="3 4">
    <name type="scientific">Candidatus Magasanikbacteria bacterium GW2011_GWE2_42_7</name>
    <dbReference type="NCBI Taxonomy" id="1619052"/>
    <lineage>
        <taxon>Bacteria</taxon>
        <taxon>Candidatus Magasanikiibacteriota</taxon>
    </lineage>
</organism>
<evidence type="ECO:0000313" key="4">
    <source>
        <dbReference type="Proteomes" id="UP000033867"/>
    </source>
</evidence>
<accession>A0A0G1BEG4</accession>
<evidence type="ECO:0000256" key="2">
    <source>
        <dbReference type="SAM" id="Phobius"/>
    </source>
</evidence>
<dbReference type="AlphaFoldDB" id="A0A0G1BEG4"/>
<gene>
    <name evidence="3" type="ORF">UV42_C0022G0002</name>
</gene>
<reference evidence="3 4" key="1">
    <citation type="journal article" date="2015" name="Nature">
        <title>rRNA introns, odd ribosomes, and small enigmatic genomes across a large radiation of phyla.</title>
        <authorList>
            <person name="Brown C.T."/>
            <person name="Hug L.A."/>
            <person name="Thomas B.C."/>
            <person name="Sharon I."/>
            <person name="Castelle C.J."/>
            <person name="Singh A."/>
            <person name="Wilkins M.J."/>
            <person name="Williams K.H."/>
            <person name="Banfield J.F."/>
        </authorList>
    </citation>
    <scope>NUCLEOTIDE SEQUENCE [LARGE SCALE GENOMIC DNA]</scope>
</reference>
<feature type="transmembrane region" description="Helical" evidence="2">
    <location>
        <begin position="107"/>
        <end position="127"/>
    </location>
</feature>